<keyword evidence="2" id="KW-1185">Reference proteome</keyword>
<organism evidence="1 2">
    <name type="scientific">Thalassiosira oceanica</name>
    <name type="common">Marine diatom</name>
    <dbReference type="NCBI Taxonomy" id="159749"/>
    <lineage>
        <taxon>Eukaryota</taxon>
        <taxon>Sar</taxon>
        <taxon>Stramenopiles</taxon>
        <taxon>Ochrophyta</taxon>
        <taxon>Bacillariophyta</taxon>
        <taxon>Coscinodiscophyceae</taxon>
        <taxon>Thalassiosirophycidae</taxon>
        <taxon>Thalassiosirales</taxon>
        <taxon>Thalassiosiraceae</taxon>
        <taxon>Thalassiosira</taxon>
    </lineage>
</organism>
<dbReference type="AlphaFoldDB" id="K0TG07"/>
<dbReference type="PANTHER" id="PTHR43642:SF1">
    <property type="entry name" value="HYBRID SIGNAL TRANSDUCTION HISTIDINE KINASE G"/>
    <property type="match status" value="1"/>
</dbReference>
<evidence type="ECO:0000313" key="2">
    <source>
        <dbReference type="Proteomes" id="UP000266841"/>
    </source>
</evidence>
<protein>
    <submittedName>
        <fullName evidence="1">Uncharacterized protein</fullName>
    </submittedName>
</protein>
<dbReference type="eggNOG" id="ENOG502RUKJ">
    <property type="taxonomic scope" value="Eukaryota"/>
</dbReference>
<dbReference type="EMBL" id="AGNL01010031">
    <property type="protein sequence ID" value="EJK69462.1"/>
    <property type="molecule type" value="Genomic_DNA"/>
</dbReference>
<dbReference type="OMA" id="RIQESAY"/>
<evidence type="ECO:0000313" key="1">
    <source>
        <dbReference type="EMBL" id="EJK69462.1"/>
    </source>
</evidence>
<accession>K0TG07</accession>
<dbReference type="InterPro" id="IPR053159">
    <property type="entry name" value="Hybrid_Histidine_Kinase"/>
</dbReference>
<dbReference type="PANTHER" id="PTHR43642">
    <property type="entry name" value="HYBRID SIGNAL TRANSDUCTION HISTIDINE KINASE G"/>
    <property type="match status" value="1"/>
</dbReference>
<gene>
    <name evidence="1" type="ORF">THAOC_09279</name>
</gene>
<dbReference type="Proteomes" id="UP000266841">
    <property type="component" value="Unassembled WGS sequence"/>
</dbReference>
<reference evidence="1 2" key="1">
    <citation type="journal article" date="2012" name="Genome Biol.">
        <title>Genome and low-iron response of an oceanic diatom adapted to chronic iron limitation.</title>
        <authorList>
            <person name="Lommer M."/>
            <person name="Specht M."/>
            <person name="Roy A.S."/>
            <person name="Kraemer L."/>
            <person name="Andreson R."/>
            <person name="Gutowska M.A."/>
            <person name="Wolf J."/>
            <person name="Bergner S.V."/>
            <person name="Schilhabel M.B."/>
            <person name="Klostermeier U.C."/>
            <person name="Beiko R.G."/>
            <person name="Rosenstiel P."/>
            <person name="Hippler M."/>
            <person name="Laroche J."/>
        </authorList>
    </citation>
    <scope>NUCLEOTIDE SEQUENCE [LARGE SCALE GENOMIC DNA]</scope>
    <source>
        <strain evidence="1 2">CCMP1005</strain>
    </source>
</reference>
<sequence length="1070" mass="119057">MNEIGGTGAPSFSRATEKTTAICTTAVKDPGASGVRRFIPDSLRGPPRVDEETHRVVPARGGGGTPLRRALAVAAVRSPSPDPDDVVGHVFVDGKFDRLSYSSSAARPYAVFSSAFAEYCSALETRDEITRREVSSVLQKELSPDEVNILTDAIPSLQTILEMDFGRTKLDHKCRENVDEDVTSSENENRTGNRLKFVIKKVMAAICNGDPICFLLDDVQWASQSDLELLKMLIKSAKNPCMFILTRRSQEPSHLFNSIIGDVCATEISLCSLRRDAVRNLIASTLSTPSRCLKEADELTAFVSSTTGGNPFFIRQAVLTLLEKGLLLFNEESSSWDVNMVAIKDTNINNDVVALLLDKMARLPELTQSTLKICACIGTDTDFLLLGVLLKRLHFDDDNDYLATEYEDVARNALVLALDEGLLVEHKDGRASFLHDRIQESAYSLIEDDAKGAYHLQIGRILLQAGKNLRVPNRSVHSRSRKRPSWPPGSMEDGVHNRYLFTIAVQFARGYKSITLPSEKISAARIFVAAGHRSQDALASKDFYTRARDLLDISWWKEEFNLCVDISMSSAENAAVLGLVDEMKANLSVIHEYCRGEKALVLRAYLIEIKSLYARDMSKEAYEIGMRGLELCGIRIPRNVFMPKIIAGLARTRTMMKKYDHESVLKMPVVEDEETIVKLQIIAQMAFISVDVNRKVLPFMCIIALRLSMREGISEVTPTALAIYASLLIKLGFAIKEGAQLATLALEVQALHRYESSVANVAILSYGTIFGFMKPLEDCVKPLGDAVRIGLRVGDMTHAASCCNIYLLFRFFSGQHLSYLATALPKLDADMKEFNLTRTLVVIEAFQSMVSILTGKTPCVSFAGTEDHLTYQTGDIVNQLINFGQLFIAYLFGDLEVALGLSSMAVNLGSFREVLGGTIFPYICEFYRSMTQMSILHLQPCKKGLSMVKKSIKVLRSGRKKSPGNLSHHVCLLEAEYAFAQRNFDSAERLYLEAIHHATGVIHEYALGCERLGWFYIQRANRESAQEQLEKARLLYLKWGAKAKAEHLEKKYSQITKGKKGQELFIINGI</sequence>
<proteinExistence type="predicted"/>
<dbReference type="OrthoDB" id="45468at2759"/>
<name>K0TG07_THAOC</name>
<comment type="caution">
    <text evidence="1">The sequence shown here is derived from an EMBL/GenBank/DDBJ whole genome shotgun (WGS) entry which is preliminary data.</text>
</comment>